<evidence type="ECO:0000313" key="4">
    <source>
        <dbReference type="Proteomes" id="UP000324748"/>
    </source>
</evidence>
<keyword evidence="4" id="KW-1185">Reference proteome</keyword>
<protein>
    <submittedName>
        <fullName evidence="3">Uncharacterized protein</fullName>
    </submittedName>
</protein>
<proteinExistence type="predicted"/>
<evidence type="ECO:0000313" key="5">
    <source>
        <dbReference type="Proteomes" id="UP000325313"/>
    </source>
</evidence>
<organism evidence="3 5">
    <name type="scientific">Puccinia graminis f. sp. tritici</name>
    <dbReference type="NCBI Taxonomy" id="56615"/>
    <lineage>
        <taxon>Eukaryota</taxon>
        <taxon>Fungi</taxon>
        <taxon>Dikarya</taxon>
        <taxon>Basidiomycota</taxon>
        <taxon>Pucciniomycotina</taxon>
        <taxon>Pucciniomycetes</taxon>
        <taxon>Pucciniales</taxon>
        <taxon>Pucciniaceae</taxon>
        <taxon>Puccinia</taxon>
    </lineage>
</organism>
<evidence type="ECO:0000256" key="1">
    <source>
        <dbReference type="SAM" id="MobiDB-lite"/>
    </source>
</evidence>
<feature type="compositionally biased region" description="Polar residues" evidence="1">
    <location>
        <begin position="195"/>
        <end position="209"/>
    </location>
</feature>
<gene>
    <name evidence="2" type="ORF">PGT21_013063</name>
    <name evidence="3" type="ORF">PGTUg99_030196</name>
</gene>
<dbReference type="OrthoDB" id="299828at2759"/>
<dbReference type="AlphaFoldDB" id="A0A5B0NN21"/>
<dbReference type="EMBL" id="VDEP01000404">
    <property type="protein sequence ID" value="KAA1089924.1"/>
    <property type="molecule type" value="Genomic_DNA"/>
</dbReference>
<name>A0A5B0NN21_PUCGR</name>
<accession>A0A5B0NN21</accession>
<evidence type="ECO:0000313" key="3">
    <source>
        <dbReference type="EMBL" id="KAA1089924.1"/>
    </source>
</evidence>
<sequence length="586" mass="68538">MLIQSVSRTMELLVLCCLKANECVPVMFPEMLISGRIVNRRIALPGMELENGLNEPEKESDILKYMATVPQLRKQTSNLEKAERSAPVYTCVEFLEKSKMKLMRDDFWFIKEDLAKLLEGKLVDGSTKITTESLKLELELFQTKIDELNSILNFILLAIQRQIFHHESNKKEVSNSLKLRESKDKKRSSEKVCVTPSSSTKELDSNNLSETSKLGRDELELIEEFVPKTLAKDLIALLDKIETLGVDEEIDPNDVKTFIALRLQSLVIQGIGYLYKYNLINTQEVKDLFESKSKMDLAAINMDLIFKINGGFDQYIPICLSGKLILRSQHSSHFRVLFEALDEDKRRYISYACLKLIYYYHILETKFIDFEDTPEQRSAREKMNQFLENDQLFKILEEHISTQPPSNLYSKKSMNEGITNMEIIKDLKKEFIYPGPELFHDINIAIQFFILNFIEENYTNFFLEIQKDDKVLKTKLDLMTASFNLIQEVKNLKEYLHLLHNMIDPKFEGFQHLEMKEMTRKGALQELELLSSYLQIISFKYEKQSMHLSQGISDEKYLQYEKINLFIRFTQDFIYLVHFQILCFLS</sequence>
<dbReference type="Proteomes" id="UP000325313">
    <property type="component" value="Unassembled WGS sequence"/>
</dbReference>
<comment type="caution">
    <text evidence="3">The sequence shown here is derived from an EMBL/GenBank/DDBJ whole genome shotgun (WGS) entry which is preliminary data.</text>
</comment>
<evidence type="ECO:0000313" key="2">
    <source>
        <dbReference type="EMBL" id="KAA1070479.1"/>
    </source>
</evidence>
<reference evidence="4 5" key="1">
    <citation type="submission" date="2019-05" db="EMBL/GenBank/DDBJ databases">
        <title>Emergence of the Ug99 lineage of the wheat stem rust pathogen through somatic hybridization.</title>
        <authorList>
            <person name="Li F."/>
            <person name="Upadhyaya N.M."/>
            <person name="Sperschneider J."/>
            <person name="Matny O."/>
            <person name="Nguyen-Phuc H."/>
            <person name="Mago R."/>
            <person name="Raley C."/>
            <person name="Miller M.E."/>
            <person name="Silverstein K.A.T."/>
            <person name="Henningsen E."/>
            <person name="Hirsch C.D."/>
            <person name="Visser B."/>
            <person name="Pretorius Z.A."/>
            <person name="Steffenson B.J."/>
            <person name="Schwessinger B."/>
            <person name="Dodds P.N."/>
            <person name="Figueroa M."/>
        </authorList>
    </citation>
    <scope>NUCLEOTIDE SEQUENCE [LARGE SCALE GENOMIC DNA]</scope>
    <source>
        <strain evidence="2">21-0</strain>
        <strain evidence="3 5">Ug99</strain>
    </source>
</reference>
<dbReference type="EMBL" id="VSWC01000171">
    <property type="protein sequence ID" value="KAA1070479.1"/>
    <property type="molecule type" value="Genomic_DNA"/>
</dbReference>
<feature type="region of interest" description="Disordered" evidence="1">
    <location>
        <begin position="188"/>
        <end position="209"/>
    </location>
</feature>
<dbReference type="Proteomes" id="UP000324748">
    <property type="component" value="Unassembled WGS sequence"/>
</dbReference>